<dbReference type="InterPro" id="IPR029056">
    <property type="entry name" value="Ribokinase-like"/>
</dbReference>
<accession>A0A934RUR0</accession>
<keyword evidence="1" id="KW-0808">Transferase</keyword>
<gene>
    <name evidence="1" type="ORF">JIN87_01350</name>
</gene>
<evidence type="ECO:0000313" key="1">
    <source>
        <dbReference type="EMBL" id="MBK1875489.1"/>
    </source>
</evidence>
<dbReference type="InterPro" id="IPR057621">
    <property type="entry name" value="Khk_prokaryotic"/>
</dbReference>
<dbReference type="SUPFAM" id="SSF53613">
    <property type="entry name" value="Ribokinase-like"/>
    <property type="match status" value="1"/>
</dbReference>
<evidence type="ECO:0000313" key="2">
    <source>
        <dbReference type="Proteomes" id="UP000617628"/>
    </source>
</evidence>
<proteinExistence type="predicted"/>
<keyword evidence="2" id="KW-1185">Reference proteome</keyword>
<dbReference type="RefSeq" id="WP_200353706.1">
    <property type="nucleotide sequence ID" value="NZ_JAENIL010000002.1"/>
</dbReference>
<dbReference type="Gene3D" id="3.40.1190.20">
    <property type="match status" value="1"/>
</dbReference>
<reference evidence="1" key="1">
    <citation type="submission" date="2021-01" db="EMBL/GenBank/DDBJ databases">
        <title>Modified the classification status of verrucomicrobia.</title>
        <authorList>
            <person name="Feng X."/>
        </authorList>
    </citation>
    <scope>NUCLEOTIDE SEQUENCE</scope>
    <source>
        <strain evidence="1">KCTC 13126</strain>
    </source>
</reference>
<protein>
    <submittedName>
        <fullName evidence="1">Carbohydrate kinase</fullName>
    </submittedName>
</protein>
<dbReference type="AlphaFoldDB" id="A0A934RUR0"/>
<comment type="caution">
    <text evidence="1">The sequence shown here is derived from an EMBL/GenBank/DDBJ whole genome shotgun (WGS) entry which is preliminary data.</text>
</comment>
<dbReference type="EMBL" id="JAENIL010000002">
    <property type="protein sequence ID" value="MBK1875489.1"/>
    <property type="molecule type" value="Genomic_DNA"/>
</dbReference>
<organism evidence="1 2">
    <name type="scientific">Pelagicoccus mobilis</name>
    <dbReference type="NCBI Taxonomy" id="415221"/>
    <lineage>
        <taxon>Bacteria</taxon>
        <taxon>Pseudomonadati</taxon>
        <taxon>Verrucomicrobiota</taxon>
        <taxon>Opitutia</taxon>
        <taxon>Puniceicoccales</taxon>
        <taxon>Pelagicoccaceae</taxon>
        <taxon>Pelagicoccus</taxon>
    </lineage>
</organism>
<dbReference type="GO" id="GO:0016301">
    <property type="term" value="F:kinase activity"/>
    <property type="evidence" value="ECO:0007669"/>
    <property type="project" value="UniProtKB-KW"/>
</dbReference>
<dbReference type="Pfam" id="PF25270">
    <property type="entry name" value="Khk"/>
    <property type="match status" value="1"/>
</dbReference>
<dbReference type="Proteomes" id="UP000617628">
    <property type="component" value="Unassembled WGS sequence"/>
</dbReference>
<sequence>MSDARLLLAKTLRENVSQIQETSVVSGFDGFVDQLISVVEERQNLNSFTPVNSMTRFSELIGQAAGRSSLREIVVNSTAAGGCAVNLGDGLNKLGVKLDYFGTIGSPPHPAFDTFRSECRSATAWGSEPGMTMALEFQDGKYMLSSVTQLADFNPQLLDTVLQNGSFLEACTKAEAIALTNWSLYPHMTECWEILQNRVFDQLEHRPWIFIDLVDPRSRSAKDIDCMLETLTKFQHSGRCILGGNLNEANVLCERLSLPRIEKEGPELTEHLVPLREKLGISEIAIHCIAGAATAAEDGTAWIEGPYTPTPKKSTGAGDRYNAGYLLGRTLGLDLNQSCLLGSASSGFFVRNARSGSVEEISNLLENWSKNELTD</sequence>
<keyword evidence="1" id="KW-0418">Kinase</keyword>
<name>A0A934RUR0_9BACT</name>